<organism evidence="2 3">
    <name type="scientific">Agarivorans gilvus</name>
    <dbReference type="NCBI Taxonomy" id="680279"/>
    <lineage>
        <taxon>Bacteria</taxon>
        <taxon>Pseudomonadati</taxon>
        <taxon>Pseudomonadota</taxon>
        <taxon>Gammaproteobacteria</taxon>
        <taxon>Alteromonadales</taxon>
        <taxon>Alteromonadaceae</taxon>
        <taxon>Agarivorans</taxon>
    </lineage>
</organism>
<dbReference type="Proteomes" id="UP000651977">
    <property type="component" value="Unassembled WGS sequence"/>
</dbReference>
<evidence type="ECO:0000313" key="3">
    <source>
        <dbReference type="Proteomes" id="UP000651977"/>
    </source>
</evidence>
<dbReference type="InterPro" id="IPR024331">
    <property type="entry name" value="DUF3859"/>
</dbReference>
<evidence type="ECO:0000313" key="2">
    <source>
        <dbReference type="EMBL" id="GGB08166.1"/>
    </source>
</evidence>
<keyword evidence="3" id="KW-1185">Reference proteome</keyword>
<dbReference type="Pfam" id="PF12975">
    <property type="entry name" value="DUF3859"/>
    <property type="match status" value="1"/>
</dbReference>
<gene>
    <name evidence="2" type="ORF">GCM10007414_21970</name>
</gene>
<dbReference type="EMBL" id="BMDY01000012">
    <property type="protein sequence ID" value="GGB08166.1"/>
    <property type="molecule type" value="Genomic_DNA"/>
</dbReference>
<feature type="domain" description="DUF3859" evidence="1">
    <location>
        <begin position="5"/>
        <end position="125"/>
    </location>
</feature>
<accession>A0ABQ1I1X4</accession>
<evidence type="ECO:0000259" key="1">
    <source>
        <dbReference type="Pfam" id="PF12975"/>
    </source>
</evidence>
<name>A0ABQ1I1X4_9ALTE</name>
<reference evidence="3" key="1">
    <citation type="journal article" date="2019" name="Int. J. Syst. Evol. Microbiol.">
        <title>The Global Catalogue of Microorganisms (GCM) 10K type strain sequencing project: providing services to taxonomists for standard genome sequencing and annotation.</title>
        <authorList>
            <consortium name="The Broad Institute Genomics Platform"/>
            <consortium name="The Broad Institute Genome Sequencing Center for Infectious Disease"/>
            <person name="Wu L."/>
            <person name="Ma J."/>
        </authorList>
    </citation>
    <scope>NUCLEOTIDE SEQUENCE [LARGE SCALE GENOMIC DNA]</scope>
    <source>
        <strain evidence="3">CGMCC 1.10131</strain>
    </source>
</reference>
<dbReference type="Gene3D" id="2.60.40.2390">
    <property type="match status" value="1"/>
</dbReference>
<protein>
    <recommendedName>
        <fullName evidence="1">DUF3859 domain-containing protein</fullName>
    </recommendedName>
</protein>
<sequence length="149" mass="17136">MAKAKPQVKLHSYGIYSHWDSDAKALPQIREFTTRVEAELEVEFGLIVNIKKAKGQQLHYCIYHPDIPDDDGQVMAPFTGDEYVRSNDWDFYLGDTIWAPVSNKLGIWRMTIELAGQLVADKSFELYQQQAGDAADFFNPRRKSKLKPR</sequence>
<comment type="caution">
    <text evidence="2">The sequence shown here is derived from an EMBL/GenBank/DDBJ whole genome shotgun (WGS) entry which is preliminary data.</text>
</comment>
<proteinExistence type="predicted"/>
<dbReference type="RefSeq" id="WP_055734152.1">
    <property type="nucleotide sequence ID" value="NZ_BMDY01000012.1"/>
</dbReference>